<evidence type="ECO:0000256" key="2">
    <source>
        <dbReference type="ARBA" id="ARBA00023002"/>
    </source>
</evidence>
<evidence type="ECO:0000256" key="1">
    <source>
        <dbReference type="ARBA" id="ARBA00022630"/>
    </source>
</evidence>
<sequence length="382" mass="43432">MTVERYPHLFEPLRLRGITLRNRIMQSAHAMAFNSPEGLTNNRDIYYHAARAKGGIGLMITGNRLIHPTSNTFCRGYSYGYREEMVERDRALTDAVHGFGAHIFAQLNHFGVMGETHAMDDYRVLWSASNIKSPIFGEMAKAMERADMDEIVEGWVRSAQYSQQAGFDGIEVHLAHSYLLHQFISPLFNKREDEYGGSYENRMRFALEVIKAVREAVGPDFVVGIRLSMDEMVPGGMEIADWIKVAQTVEATGHIDYIMATAGVYQWALRDFGVRVVIAPSFGDIFRNNCFNNGLLPLTLEQSVIDQLLKQAQACPGLEVEVDVERRLLSVGAEVWCFDLDEGRRQRLLHGLDEVGESLGYASRIRAYEEQRQLSEPWLFRR</sequence>
<keyword evidence="2 5" id="KW-0560">Oxidoreductase</keyword>
<dbReference type="Pfam" id="PF00724">
    <property type="entry name" value="Oxidored_FMN"/>
    <property type="match status" value="1"/>
</dbReference>
<evidence type="ECO:0000313" key="6">
    <source>
        <dbReference type="Proteomes" id="UP000326953"/>
    </source>
</evidence>
<evidence type="ECO:0000313" key="5">
    <source>
        <dbReference type="EMBL" id="VVN00522.1"/>
    </source>
</evidence>
<dbReference type="GO" id="GO:0010181">
    <property type="term" value="F:FMN binding"/>
    <property type="evidence" value="ECO:0007669"/>
    <property type="project" value="InterPro"/>
</dbReference>
<dbReference type="InterPro" id="IPR013785">
    <property type="entry name" value="Aldolase_TIM"/>
</dbReference>
<dbReference type="OrthoDB" id="8523426at2"/>
<feature type="domain" description="Aconitase A/isopropylmalate dehydratase small subunit swivel" evidence="3">
    <location>
        <begin position="267"/>
        <end position="302"/>
    </location>
</feature>
<dbReference type="Proteomes" id="UP000326953">
    <property type="component" value="Unassembled WGS sequence"/>
</dbReference>
<dbReference type="AlphaFoldDB" id="A0A5E6U4Q9"/>
<name>A0A5E6U4Q9_PSEFL</name>
<protein>
    <submittedName>
        <fullName evidence="5">NADPH dehydrogenase</fullName>
        <ecNumber evidence="5">1.6.99.1</ecNumber>
    </submittedName>
</protein>
<dbReference type="EC" id="1.6.99.1" evidence="5"/>
<accession>A0A5E6U4Q9</accession>
<feature type="domain" description="NADH:flavin oxidoreductase/NADH oxidase N-terminal" evidence="4">
    <location>
        <begin position="9"/>
        <end position="253"/>
    </location>
</feature>
<organism evidence="5 6">
    <name type="scientific">Pseudomonas fluorescens</name>
    <dbReference type="NCBI Taxonomy" id="294"/>
    <lineage>
        <taxon>Bacteria</taxon>
        <taxon>Pseudomonadati</taxon>
        <taxon>Pseudomonadota</taxon>
        <taxon>Gammaproteobacteria</taxon>
        <taxon>Pseudomonadales</taxon>
        <taxon>Pseudomonadaceae</taxon>
        <taxon>Pseudomonas</taxon>
    </lineage>
</organism>
<dbReference type="GO" id="GO:0003959">
    <property type="term" value="F:NADPH dehydrogenase activity"/>
    <property type="evidence" value="ECO:0007669"/>
    <property type="project" value="UniProtKB-EC"/>
</dbReference>
<dbReference type="Gene3D" id="3.20.20.70">
    <property type="entry name" value="Aldolase class I"/>
    <property type="match status" value="1"/>
</dbReference>
<gene>
    <name evidence="5" type="primary">namA_2</name>
    <name evidence="5" type="ORF">PS662_03322</name>
</gene>
<dbReference type="InterPro" id="IPR001155">
    <property type="entry name" value="OxRdtase_FMN_N"/>
</dbReference>
<dbReference type="Pfam" id="PF00694">
    <property type="entry name" value="Aconitase_C"/>
    <property type="match status" value="1"/>
</dbReference>
<dbReference type="SUPFAM" id="SSF52016">
    <property type="entry name" value="LeuD/IlvD-like"/>
    <property type="match status" value="1"/>
</dbReference>
<reference evidence="5 6" key="1">
    <citation type="submission" date="2019-09" db="EMBL/GenBank/DDBJ databases">
        <authorList>
            <person name="Chandra G."/>
            <person name="Truman W A."/>
        </authorList>
    </citation>
    <scope>NUCLEOTIDE SEQUENCE [LARGE SCALE GENOMIC DNA]</scope>
    <source>
        <strain evidence="5">PS662</strain>
    </source>
</reference>
<dbReference type="PANTHER" id="PTHR43656:SF2">
    <property type="entry name" value="BINDING OXIDOREDUCTASE, PUTATIVE (AFU_ORTHOLOGUE AFUA_2G08260)-RELATED"/>
    <property type="match status" value="1"/>
</dbReference>
<evidence type="ECO:0000259" key="4">
    <source>
        <dbReference type="Pfam" id="PF00724"/>
    </source>
</evidence>
<dbReference type="PANTHER" id="PTHR43656">
    <property type="entry name" value="BINDING OXIDOREDUCTASE, PUTATIVE (AFU_ORTHOLOGUE AFUA_2G08260)-RELATED"/>
    <property type="match status" value="1"/>
</dbReference>
<dbReference type="EMBL" id="CABVHK010000010">
    <property type="protein sequence ID" value="VVN00522.1"/>
    <property type="molecule type" value="Genomic_DNA"/>
</dbReference>
<dbReference type="InterPro" id="IPR000573">
    <property type="entry name" value="AconitaseA/IPMdHydase_ssu_swvl"/>
</dbReference>
<dbReference type="RefSeq" id="WP_150711750.1">
    <property type="nucleotide sequence ID" value="NZ_CABVHK010000010.1"/>
</dbReference>
<dbReference type="InterPro" id="IPR051799">
    <property type="entry name" value="NADH_flavin_oxidoreductase"/>
</dbReference>
<dbReference type="SUPFAM" id="SSF51395">
    <property type="entry name" value="FMN-linked oxidoreductases"/>
    <property type="match status" value="1"/>
</dbReference>
<keyword evidence="1" id="KW-0285">Flavoprotein</keyword>
<proteinExistence type="predicted"/>
<evidence type="ECO:0000259" key="3">
    <source>
        <dbReference type="Pfam" id="PF00694"/>
    </source>
</evidence>